<dbReference type="EMBL" id="AOIM01000034">
    <property type="protein sequence ID" value="ELY90596.1"/>
    <property type="molecule type" value="Genomic_DNA"/>
</dbReference>
<dbReference type="PANTHER" id="PTHR30006">
    <property type="entry name" value="THIAMINE-BINDING PERIPLASMIC PROTEIN-RELATED"/>
    <property type="match status" value="1"/>
</dbReference>
<name>L9ZX13_9EURY</name>
<feature type="region of interest" description="Disordered" evidence="2">
    <location>
        <begin position="45"/>
        <end position="74"/>
    </location>
</feature>
<protein>
    <submittedName>
        <fullName evidence="3">ABC transporter substrate-binding protein</fullName>
    </submittedName>
</protein>
<evidence type="ECO:0000256" key="1">
    <source>
        <dbReference type="ARBA" id="ARBA00022729"/>
    </source>
</evidence>
<proteinExistence type="predicted"/>
<gene>
    <name evidence="3" type="ORF">C483_11066</name>
</gene>
<dbReference type="RefSeq" id="WP_006653404.1">
    <property type="nucleotide sequence ID" value="NZ_AOIM01000034.1"/>
</dbReference>
<dbReference type="PROSITE" id="PS51257">
    <property type="entry name" value="PROKAR_LIPOPROTEIN"/>
    <property type="match status" value="1"/>
</dbReference>
<keyword evidence="1" id="KW-0732">Signal</keyword>
<dbReference type="SUPFAM" id="SSF53850">
    <property type="entry name" value="Periplasmic binding protein-like II"/>
    <property type="match status" value="1"/>
</dbReference>
<dbReference type="GO" id="GO:0030975">
    <property type="term" value="F:thiamine binding"/>
    <property type="evidence" value="ECO:0007669"/>
    <property type="project" value="InterPro"/>
</dbReference>
<evidence type="ECO:0000313" key="4">
    <source>
        <dbReference type="Proteomes" id="UP000011519"/>
    </source>
</evidence>
<evidence type="ECO:0000256" key="2">
    <source>
        <dbReference type="SAM" id="MobiDB-lite"/>
    </source>
</evidence>
<organism evidence="3 4">
    <name type="scientific">Natrialba hulunbeirensis JCM 10989</name>
    <dbReference type="NCBI Taxonomy" id="1227493"/>
    <lineage>
        <taxon>Archaea</taxon>
        <taxon>Methanobacteriati</taxon>
        <taxon>Methanobacteriota</taxon>
        <taxon>Stenosarchaea group</taxon>
        <taxon>Halobacteria</taxon>
        <taxon>Halobacteriales</taxon>
        <taxon>Natrialbaceae</taxon>
        <taxon>Natrialba</taxon>
    </lineage>
</organism>
<dbReference type="PANTHER" id="PTHR30006:SF2">
    <property type="entry name" value="ABC TRANSPORTER SUBSTRATE-BINDING PROTEIN"/>
    <property type="match status" value="1"/>
</dbReference>
<comment type="caution">
    <text evidence="3">The sequence shown here is derived from an EMBL/GenBank/DDBJ whole genome shotgun (WGS) entry which is preliminary data.</text>
</comment>
<dbReference type="Pfam" id="PF13343">
    <property type="entry name" value="SBP_bac_6"/>
    <property type="match status" value="1"/>
</dbReference>
<keyword evidence="4" id="KW-1185">Reference proteome</keyword>
<evidence type="ECO:0000313" key="3">
    <source>
        <dbReference type="EMBL" id="ELY90596.1"/>
    </source>
</evidence>
<reference evidence="3 4" key="1">
    <citation type="journal article" date="2014" name="PLoS Genet.">
        <title>Phylogenetically driven sequencing of extremely halophilic archaea reveals strategies for static and dynamic osmo-response.</title>
        <authorList>
            <person name="Becker E.A."/>
            <person name="Seitzer P.M."/>
            <person name="Tritt A."/>
            <person name="Larsen D."/>
            <person name="Krusor M."/>
            <person name="Yao A.I."/>
            <person name="Wu D."/>
            <person name="Madern D."/>
            <person name="Eisen J.A."/>
            <person name="Darling A.E."/>
            <person name="Facciotti M.T."/>
        </authorList>
    </citation>
    <scope>NUCLEOTIDE SEQUENCE [LARGE SCALE GENOMIC DNA]</scope>
    <source>
        <strain evidence="3 4">JCM 10989</strain>
    </source>
</reference>
<dbReference type="GO" id="GO:0015888">
    <property type="term" value="P:thiamine transport"/>
    <property type="evidence" value="ECO:0007669"/>
    <property type="project" value="InterPro"/>
</dbReference>
<dbReference type="NCBIfam" id="TIGR01254">
    <property type="entry name" value="sfuA"/>
    <property type="match status" value="1"/>
</dbReference>
<dbReference type="PATRIC" id="fig|1227493.4.peg.2205"/>
<dbReference type="STRING" id="1227493.C483_11066"/>
<dbReference type="Proteomes" id="UP000011519">
    <property type="component" value="Unassembled WGS sequence"/>
</dbReference>
<dbReference type="OrthoDB" id="130870at2157"/>
<dbReference type="Gene3D" id="3.40.190.10">
    <property type="entry name" value="Periplasmic binding protein-like II"/>
    <property type="match status" value="2"/>
</dbReference>
<accession>L9ZX13</accession>
<dbReference type="InterPro" id="IPR005948">
    <property type="entry name" value="ThiB-like"/>
</dbReference>
<sequence length="385" mass="42716">MDRRTFVRGVGGGSVATLAGCLTRNGENEEHAAETGPLRVATYTSFATGSDHGPDTDTDTDTGPNPEQAPNPAGDWFRETVEEEFEEEIEWTVPESGIEHYIQRARLDADIDTDVILGLTASELALVDSVLDAHGDTRLFKSLERDRLEHADRIQSDLAFDDPRDRVLPVGTSYLSLVYDETVLESPPETFEDLLEPTYANTLLAQEPRVSNPGQAFFLWTVAEFGSGSGMLSFWEELQANGVRIEERWTDAYRDAYLEGARPMVVSYSTDQVVAAATDRDMQRHQIASLNDTGYQSTEGAAIFADATQPDLAYEFVDLLLSRTAQAELATRNAQFPAVEDEYVDLDATFLENSQEPAEAVTHTYDDLEGEFATWLETWDDEIGD</sequence>
<dbReference type="AlphaFoldDB" id="L9ZX13"/>